<evidence type="ECO:0000313" key="3">
    <source>
        <dbReference type="Proteomes" id="UP000320431"/>
    </source>
</evidence>
<organism evidence="2 3">
    <name type="scientific">Marilutibacter maris</name>
    <dbReference type="NCBI Taxonomy" id="1605891"/>
    <lineage>
        <taxon>Bacteria</taxon>
        <taxon>Pseudomonadati</taxon>
        <taxon>Pseudomonadota</taxon>
        <taxon>Gammaproteobacteria</taxon>
        <taxon>Lysobacterales</taxon>
        <taxon>Lysobacteraceae</taxon>
        <taxon>Marilutibacter</taxon>
    </lineage>
</organism>
<dbReference type="InterPro" id="IPR011990">
    <property type="entry name" value="TPR-like_helical_dom_sf"/>
</dbReference>
<feature type="region of interest" description="Disordered" evidence="1">
    <location>
        <begin position="1"/>
        <end position="40"/>
    </location>
</feature>
<dbReference type="Pfam" id="PF13428">
    <property type="entry name" value="TPR_14"/>
    <property type="match status" value="1"/>
</dbReference>
<comment type="caution">
    <text evidence="2">The sequence shown here is derived from an EMBL/GenBank/DDBJ whole genome shotgun (WGS) entry which is preliminary data.</text>
</comment>
<protein>
    <submittedName>
        <fullName evidence="2">Tetratricopeptide repeat protein</fullName>
    </submittedName>
</protein>
<sequence length="627" mass="69335">MSPASPTVPPSTRRTRRRWLISRRRTRSGPSPATEQADSGRMIDPARLAALSATSPIACCANASAAAGCGRAAGLITCLGTDAHGLSGASIHRQRAGAASDRGLLGCLRAAWEGLMQTVLRMVMVASLLCVSGCLATHETASGTPPETVAMGDAEEQGGNEAWAYAQRREAAIALARTSDDFITARERLAAVMAEPLFQQVSVSEQRDVLSAAAWVEVRSGQYQPAVRYYRRAVQLDPGDPDDWHRLSMAENVVGNQDAALDALLYLVQEWPHLVDALSAGQVLAMSGTTQTDPAKRMRLMRTLFDANWKREEEAASSLWYDMALALIEHGDREQAKEVIRHVSWPYPLMSMQADRRFDGLLPTEPGYVVVSLNRLIERLEALAGDNPRNLYTQNAWMEALMHAGRHEEVIAISGDILARIAAETPQQPAFHDSDDENFTMEIRYRALDRAGRIEEAEGALVRASELTEFGEPNIRQKLALAAWYNGMLRPDEAIAAIDRLSAMAEAPDLLLRDEQLLIAALIKGERDQADELLMRIREKAGDDDSRLLTRALLRSGRMDEAEEVLVRRLQDPRLRRDALLFAQVSPEPEPLPGSVDYRRDWKALLARPAVKRAIDKVGRVQPYEVW</sequence>
<feature type="compositionally biased region" description="Basic residues" evidence="1">
    <location>
        <begin position="13"/>
        <end position="27"/>
    </location>
</feature>
<dbReference type="InterPro" id="IPR019734">
    <property type="entry name" value="TPR_rpt"/>
</dbReference>
<dbReference type="Proteomes" id="UP000320431">
    <property type="component" value="Unassembled WGS sequence"/>
</dbReference>
<dbReference type="EMBL" id="VICD02000086">
    <property type="protein sequence ID" value="KAB8193931.1"/>
    <property type="molecule type" value="Genomic_DNA"/>
</dbReference>
<reference evidence="2 3" key="1">
    <citation type="submission" date="2019-10" db="EMBL/GenBank/DDBJ databases">
        <title>Lysobacter alkalisoli sp. nov., isolated from saline-alkaline soil.</title>
        <authorList>
            <person name="Sun J.-Q."/>
        </authorList>
    </citation>
    <scope>NUCLEOTIDE SEQUENCE [LARGE SCALE GENOMIC DNA]</scope>
    <source>
        <strain evidence="2 3">KCTC 42381</strain>
    </source>
</reference>
<proteinExistence type="predicted"/>
<gene>
    <name evidence="2" type="ORF">FKV24_006225</name>
</gene>
<name>A0A508AV45_9GAMM</name>
<evidence type="ECO:0000256" key="1">
    <source>
        <dbReference type="SAM" id="MobiDB-lite"/>
    </source>
</evidence>
<dbReference type="Gene3D" id="1.25.40.10">
    <property type="entry name" value="Tetratricopeptide repeat domain"/>
    <property type="match status" value="2"/>
</dbReference>
<accession>A0A508AV45</accession>
<evidence type="ECO:0000313" key="2">
    <source>
        <dbReference type="EMBL" id="KAB8193931.1"/>
    </source>
</evidence>
<dbReference type="PROSITE" id="PS50005">
    <property type="entry name" value="TPR"/>
    <property type="match status" value="1"/>
</dbReference>
<dbReference type="SUPFAM" id="SSF48452">
    <property type="entry name" value="TPR-like"/>
    <property type="match status" value="1"/>
</dbReference>
<dbReference type="AlphaFoldDB" id="A0A508AV45"/>